<sequence>MATVTPQNAAHADPRRWWALGALVASMLTLGFDLTILNVALPTMAAQLEASTGELQWIVDSYIVVFAALMLPAGLLGDRFGRRRMLVVGLCVFLAGSLAGALTDAPGLVVAARSVMGLGAALVIPLGLSVLPSMFGAEERGKAVAAVTASMAAGMPLGPLVGGLLLDHYWWGSVFLVNIPMAAAGIAACLFLLPESRDPSSPRVDALSTAFSALGLGALVFGIIEGPARGWTSAWVLGSFALSALLLAGLVVRERRAARPMLDLALLGRRVFLFNVLAATLGTFVFSGLLFLLPTYLQEVGGSDAFGTGLRLLPMMGGLLVAARASAPLVRRSGPRPVVGTGLAVLCFAALLGSRTEPGDGYGFTAVWLTVAGLGFGLAMVPAMDAALGGIPADEAGSGSALLMTLRQVGGAVGIALLGSLVADVYAGRLDTAGLPAPAAEAARESLSGAHAVAGRLDLPALARSADAAYLDGMSLVLVVCGIAALVTAALTALFLPNPRPAAAPAAGRTPDGPDTAVPDRSDRQDHPGLPGQQDRPDLPGQQDGPEPTGAGSSPAVVRRTADDGQ</sequence>
<evidence type="ECO:0000256" key="4">
    <source>
        <dbReference type="ARBA" id="ARBA00022692"/>
    </source>
</evidence>
<feature type="transmembrane region" description="Helical" evidence="9">
    <location>
        <begin position="272"/>
        <end position="293"/>
    </location>
</feature>
<feature type="transmembrane region" description="Helical" evidence="9">
    <location>
        <begin position="409"/>
        <end position="428"/>
    </location>
</feature>
<gene>
    <name evidence="11" type="ORF">FHS37_001321</name>
</gene>
<dbReference type="Gene3D" id="1.20.1250.20">
    <property type="entry name" value="MFS general substrate transporter like domains"/>
    <property type="match status" value="1"/>
</dbReference>
<feature type="transmembrane region" description="Helical" evidence="9">
    <location>
        <begin position="170"/>
        <end position="193"/>
    </location>
</feature>
<keyword evidence="7" id="KW-0046">Antibiotic resistance</keyword>
<accession>A0A7W7LVL6</accession>
<feature type="transmembrane region" description="Helical" evidence="9">
    <location>
        <begin position="366"/>
        <end position="388"/>
    </location>
</feature>
<dbReference type="AlphaFoldDB" id="A0A7W7LVL6"/>
<proteinExistence type="predicted"/>
<evidence type="ECO:0000256" key="8">
    <source>
        <dbReference type="SAM" id="MobiDB-lite"/>
    </source>
</evidence>
<feature type="transmembrane region" description="Helical" evidence="9">
    <location>
        <begin position="17"/>
        <end position="37"/>
    </location>
</feature>
<dbReference type="Proteomes" id="UP000579523">
    <property type="component" value="Unassembled WGS sequence"/>
</dbReference>
<evidence type="ECO:0000256" key="1">
    <source>
        <dbReference type="ARBA" id="ARBA00004651"/>
    </source>
</evidence>
<dbReference type="GO" id="GO:0022857">
    <property type="term" value="F:transmembrane transporter activity"/>
    <property type="evidence" value="ECO:0007669"/>
    <property type="project" value="InterPro"/>
</dbReference>
<dbReference type="CDD" id="cd17321">
    <property type="entry name" value="MFS_MMR_MDR_like"/>
    <property type="match status" value="1"/>
</dbReference>
<dbReference type="NCBIfam" id="TIGR00711">
    <property type="entry name" value="efflux_EmrB"/>
    <property type="match status" value="1"/>
</dbReference>
<comment type="subcellular location">
    <subcellularLocation>
        <location evidence="1">Cell membrane</location>
        <topology evidence="1">Multi-pass membrane protein</topology>
    </subcellularLocation>
</comment>
<evidence type="ECO:0000256" key="9">
    <source>
        <dbReference type="SAM" id="Phobius"/>
    </source>
</evidence>
<comment type="caution">
    <text evidence="11">The sequence shown here is derived from an EMBL/GenBank/DDBJ whole genome shotgun (WGS) entry which is preliminary data.</text>
</comment>
<keyword evidence="4 9" id="KW-0812">Transmembrane</keyword>
<protein>
    <submittedName>
        <fullName evidence="11">EmrB/QacA subfamily drug resistance transporter</fullName>
    </submittedName>
</protein>
<evidence type="ECO:0000313" key="12">
    <source>
        <dbReference type="Proteomes" id="UP000579523"/>
    </source>
</evidence>
<feature type="region of interest" description="Disordered" evidence="8">
    <location>
        <begin position="502"/>
        <end position="566"/>
    </location>
</feature>
<dbReference type="Gene3D" id="1.20.1720.10">
    <property type="entry name" value="Multidrug resistance protein D"/>
    <property type="match status" value="1"/>
</dbReference>
<feature type="transmembrane region" description="Helical" evidence="9">
    <location>
        <begin position="84"/>
        <end position="102"/>
    </location>
</feature>
<dbReference type="RefSeq" id="WP_229889990.1">
    <property type="nucleotide sequence ID" value="NZ_BMTI01000002.1"/>
</dbReference>
<feature type="transmembrane region" description="Helical" evidence="9">
    <location>
        <begin position="474"/>
        <end position="496"/>
    </location>
</feature>
<evidence type="ECO:0000256" key="2">
    <source>
        <dbReference type="ARBA" id="ARBA00022448"/>
    </source>
</evidence>
<dbReference type="EMBL" id="JACHJI010000002">
    <property type="protein sequence ID" value="MBB4897294.1"/>
    <property type="molecule type" value="Genomic_DNA"/>
</dbReference>
<organism evidence="11 12">
    <name type="scientific">Streptomyces griseomycini</name>
    <dbReference type="NCBI Taxonomy" id="66895"/>
    <lineage>
        <taxon>Bacteria</taxon>
        <taxon>Bacillati</taxon>
        <taxon>Actinomycetota</taxon>
        <taxon>Actinomycetes</taxon>
        <taxon>Kitasatosporales</taxon>
        <taxon>Streptomycetaceae</taxon>
        <taxon>Streptomyces</taxon>
    </lineage>
</organism>
<dbReference type="PROSITE" id="PS50850">
    <property type="entry name" value="MFS"/>
    <property type="match status" value="1"/>
</dbReference>
<dbReference type="InterPro" id="IPR011701">
    <property type="entry name" value="MFS"/>
</dbReference>
<keyword evidence="12" id="KW-1185">Reference proteome</keyword>
<feature type="compositionally biased region" description="Basic and acidic residues" evidence="8">
    <location>
        <begin position="518"/>
        <end position="527"/>
    </location>
</feature>
<feature type="transmembrane region" description="Helical" evidence="9">
    <location>
        <begin position="337"/>
        <end position="354"/>
    </location>
</feature>
<dbReference type="InterPro" id="IPR004638">
    <property type="entry name" value="EmrB-like"/>
</dbReference>
<dbReference type="GO" id="GO:0046677">
    <property type="term" value="P:response to antibiotic"/>
    <property type="evidence" value="ECO:0007669"/>
    <property type="project" value="UniProtKB-KW"/>
</dbReference>
<dbReference type="Pfam" id="PF07690">
    <property type="entry name" value="MFS_1"/>
    <property type="match status" value="1"/>
</dbReference>
<keyword evidence="6 9" id="KW-0472">Membrane</keyword>
<keyword evidence="5 9" id="KW-1133">Transmembrane helix</keyword>
<feature type="transmembrane region" description="Helical" evidence="9">
    <location>
        <begin position="143"/>
        <end position="164"/>
    </location>
</feature>
<evidence type="ECO:0000256" key="3">
    <source>
        <dbReference type="ARBA" id="ARBA00022475"/>
    </source>
</evidence>
<name>A0A7W7LVL6_9ACTN</name>
<evidence type="ECO:0000259" key="10">
    <source>
        <dbReference type="PROSITE" id="PS50850"/>
    </source>
</evidence>
<dbReference type="PANTHER" id="PTHR42718">
    <property type="entry name" value="MAJOR FACILITATOR SUPERFAMILY MULTIDRUG TRANSPORTER MFSC"/>
    <property type="match status" value="1"/>
</dbReference>
<dbReference type="GO" id="GO:0005886">
    <property type="term" value="C:plasma membrane"/>
    <property type="evidence" value="ECO:0007669"/>
    <property type="project" value="UniProtKB-SubCell"/>
</dbReference>
<dbReference type="PANTHER" id="PTHR42718:SF42">
    <property type="entry name" value="EXPORT PROTEIN"/>
    <property type="match status" value="1"/>
</dbReference>
<evidence type="ECO:0000256" key="5">
    <source>
        <dbReference type="ARBA" id="ARBA00022989"/>
    </source>
</evidence>
<feature type="transmembrane region" description="Helical" evidence="9">
    <location>
        <begin position="205"/>
        <end position="224"/>
    </location>
</feature>
<evidence type="ECO:0000313" key="11">
    <source>
        <dbReference type="EMBL" id="MBB4897294.1"/>
    </source>
</evidence>
<feature type="domain" description="Major facilitator superfamily (MFS) profile" evidence="10">
    <location>
        <begin position="19"/>
        <end position="500"/>
    </location>
</feature>
<dbReference type="InterPro" id="IPR036259">
    <property type="entry name" value="MFS_trans_sf"/>
</dbReference>
<feature type="compositionally biased region" description="Low complexity" evidence="8">
    <location>
        <begin position="502"/>
        <end position="515"/>
    </location>
</feature>
<reference evidence="11 12" key="1">
    <citation type="submission" date="2020-08" db="EMBL/GenBank/DDBJ databases">
        <title>Genomic Encyclopedia of Type Strains, Phase III (KMG-III): the genomes of soil and plant-associated and newly described type strains.</title>
        <authorList>
            <person name="Whitman W."/>
        </authorList>
    </citation>
    <scope>NUCLEOTIDE SEQUENCE [LARGE SCALE GENOMIC DNA]</scope>
    <source>
        <strain evidence="11 12">CECT 3273</strain>
    </source>
</reference>
<feature type="transmembrane region" description="Helical" evidence="9">
    <location>
        <begin position="108"/>
        <end position="131"/>
    </location>
</feature>
<dbReference type="InterPro" id="IPR020846">
    <property type="entry name" value="MFS_dom"/>
</dbReference>
<dbReference type="SUPFAM" id="SSF103473">
    <property type="entry name" value="MFS general substrate transporter"/>
    <property type="match status" value="1"/>
</dbReference>
<keyword evidence="2" id="KW-0813">Transport</keyword>
<evidence type="ECO:0000256" key="6">
    <source>
        <dbReference type="ARBA" id="ARBA00023136"/>
    </source>
</evidence>
<feature type="transmembrane region" description="Helical" evidence="9">
    <location>
        <begin position="230"/>
        <end position="252"/>
    </location>
</feature>
<feature type="transmembrane region" description="Helical" evidence="9">
    <location>
        <begin position="305"/>
        <end position="325"/>
    </location>
</feature>
<feature type="transmembrane region" description="Helical" evidence="9">
    <location>
        <begin position="57"/>
        <end position="77"/>
    </location>
</feature>
<evidence type="ECO:0000256" key="7">
    <source>
        <dbReference type="ARBA" id="ARBA00023251"/>
    </source>
</evidence>
<keyword evidence="3" id="KW-1003">Cell membrane</keyword>